<reference evidence="3" key="1">
    <citation type="submission" date="2019-09" db="EMBL/GenBank/DDBJ databases">
        <authorList>
            <person name="Needham M D."/>
        </authorList>
    </citation>
    <scope>NUCLEOTIDE SEQUENCE</scope>
</reference>
<keyword evidence="2" id="KW-1133">Transmembrane helix</keyword>
<dbReference type="EMBL" id="CABVLZ010000001">
    <property type="protein sequence ID" value="VVU94403.1"/>
    <property type="molecule type" value="Genomic_DNA"/>
</dbReference>
<sequence>MSDSQNDIISSIQEIANSPSSVVSEITKKVSSKGSKNSSLLDNIKGLLTKKNMYMICGVIVLGIVAYYFLYKKKEKSSDNSDVVISLPNENVDNKFNLPMPNDPNQGLSMSQDEYIHLMQQQQLAQQQQQQMQQQSNDQQMPQIIHPNQDITDDNETQSQEPLTAKEIQNISNQLQQMQKEKA</sequence>
<evidence type="ECO:0000313" key="3">
    <source>
        <dbReference type="EMBL" id="VVU94403.1"/>
    </source>
</evidence>
<proteinExistence type="predicted"/>
<keyword evidence="2" id="KW-0472">Membrane</keyword>
<feature type="region of interest" description="Disordered" evidence="1">
    <location>
        <begin position="146"/>
        <end position="183"/>
    </location>
</feature>
<protein>
    <submittedName>
        <fullName evidence="3">Uncharacterized protein</fullName>
    </submittedName>
</protein>
<dbReference type="AlphaFoldDB" id="A0A5E8CG29"/>
<name>A0A5E8CG29_9ZZZZ</name>
<evidence type="ECO:0000256" key="2">
    <source>
        <dbReference type="SAM" id="Phobius"/>
    </source>
</evidence>
<gene>
    <name evidence="3" type="ORF">CPAV1605_125</name>
</gene>
<accession>A0A5E8CG29</accession>
<feature type="transmembrane region" description="Helical" evidence="2">
    <location>
        <begin position="53"/>
        <end position="71"/>
    </location>
</feature>
<organism evidence="3">
    <name type="scientific">seawater metagenome</name>
    <dbReference type="NCBI Taxonomy" id="1561972"/>
    <lineage>
        <taxon>unclassified sequences</taxon>
        <taxon>metagenomes</taxon>
        <taxon>ecological metagenomes</taxon>
    </lineage>
</organism>
<keyword evidence="2" id="KW-0812">Transmembrane</keyword>
<evidence type="ECO:0000256" key="1">
    <source>
        <dbReference type="SAM" id="MobiDB-lite"/>
    </source>
</evidence>
<feature type="compositionally biased region" description="Polar residues" evidence="1">
    <location>
        <begin position="157"/>
        <end position="183"/>
    </location>
</feature>